<feature type="domain" description="HTH merR-type" evidence="1">
    <location>
        <begin position="10"/>
        <end position="54"/>
    </location>
</feature>
<name>A0A161HQI3_9MICO</name>
<reference evidence="2 3" key="1">
    <citation type="submission" date="2016-01" db="EMBL/GenBank/DDBJ databases">
        <title>Complete genome sequence of a soil Actinobacterium, Isoptericola dokdonensis DS-3.</title>
        <authorList>
            <person name="Kwon S.-K."/>
            <person name="Kim J.F."/>
        </authorList>
    </citation>
    <scope>NUCLEOTIDE SEQUENCE [LARGE SCALE GENOMIC DNA]</scope>
    <source>
        <strain evidence="2 3">DS-3</strain>
    </source>
</reference>
<evidence type="ECO:0000259" key="1">
    <source>
        <dbReference type="Pfam" id="PF13411"/>
    </source>
</evidence>
<protein>
    <recommendedName>
        <fullName evidence="1">HTH merR-type domain-containing protein</fullName>
    </recommendedName>
</protein>
<dbReference type="Proteomes" id="UP000076794">
    <property type="component" value="Chromosome"/>
</dbReference>
<dbReference type="InterPro" id="IPR009061">
    <property type="entry name" value="DNA-bd_dom_put_sf"/>
</dbReference>
<sequence>MQQDIPVDTNAAATAVGVAPRTIRSWANRGHLTAQGRDRRGRKLYALDDVRRVAMGDRPANRRNR</sequence>
<accession>A0A161HQI3</accession>
<proteinExistence type="predicted"/>
<evidence type="ECO:0000313" key="3">
    <source>
        <dbReference type="Proteomes" id="UP000076794"/>
    </source>
</evidence>
<dbReference type="EMBL" id="CP014209">
    <property type="protein sequence ID" value="ANC31452.1"/>
    <property type="molecule type" value="Genomic_DNA"/>
</dbReference>
<dbReference type="Pfam" id="PF13411">
    <property type="entry name" value="MerR_1"/>
    <property type="match status" value="1"/>
</dbReference>
<dbReference type="STRING" id="1300344.I598_1904"/>
<dbReference type="AlphaFoldDB" id="A0A161HQI3"/>
<dbReference type="OrthoDB" id="4941772at2"/>
<dbReference type="Gene3D" id="1.10.1660.10">
    <property type="match status" value="1"/>
</dbReference>
<dbReference type="RefSeq" id="WP_068202747.1">
    <property type="nucleotide sequence ID" value="NZ_CP014209.1"/>
</dbReference>
<organism evidence="2 3">
    <name type="scientific">Isoptericola dokdonensis DS-3</name>
    <dbReference type="NCBI Taxonomy" id="1300344"/>
    <lineage>
        <taxon>Bacteria</taxon>
        <taxon>Bacillati</taxon>
        <taxon>Actinomycetota</taxon>
        <taxon>Actinomycetes</taxon>
        <taxon>Micrococcales</taxon>
        <taxon>Promicromonosporaceae</taxon>
        <taxon>Isoptericola</taxon>
    </lineage>
</organism>
<dbReference type="InterPro" id="IPR000551">
    <property type="entry name" value="MerR-type_HTH_dom"/>
</dbReference>
<dbReference type="GO" id="GO:0003677">
    <property type="term" value="F:DNA binding"/>
    <property type="evidence" value="ECO:0007669"/>
    <property type="project" value="InterPro"/>
</dbReference>
<gene>
    <name evidence="2" type="ORF">I598_1904</name>
</gene>
<keyword evidence="3" id="KW-1185">Reference proteome</keyword>
<evidence type="ECO:0000313" key="2">
    <source>
        <dbReference type="EMBL" id="ANC31452.1"/>
    </source>
</evidence>
<dbReference type="KEGG" id="ido:I598_1904"/>
<dbReference type="GO" id="GO:0006355">
    <property type="term" value="P:regulation of DNA-templated transcription"/>
    <property type="evidence" value="ECO:0007669"/>
    <property type="project" value="InterPro"/>
</dbReference>
<dbReference type="SUPFAM" id="SSF46955">
    <property type="entry name" value="Putative DNA-binding domain"/>
    <property type="match status" value="1"/>
</dbReference>